<proteinExistence type="predicted"/>
<gene>
    <name evidence="2" type="ORF">AVEN_16523_1</name>
</gene>
<sequence>MPSFKQAIHRSYKLEFLEHGKEKPIVKVENLSNLQQVIRNGGIQKNLKSKIQSTDFNLGPRLEGGGKRKDLPTLASRVEARNETRNPPRGGRGAGWQEICDFEPCLKTNFGTSVNALPNFSTKMGGKKPVL</sequence>
<dbReference type="EMBL" id="BGPR01011846">
    <property type="protein sequence ID" value="GBN53252.1"/>
    <property type="molecule type" value="Genomic_DNA"/>
</dbReference>
<organism evidence="2 3">
    <name type="scientific">Araneus ventricosus</name>
    <name type="common">Orbweaver spider</name>
    <name type="synonym">Epeira ventricosa</name>
    <dbReference type="NCBI Taxonomy" id="182803"/>
    <lineage>
        <taxon>Eukaryota</taxon>
        <taxon>Metazoa</taxon>
        <taxon>Ecdysozoa</taxon>
        <taxon>Arthropoda</taxon>
        <taxon>Chelicerata</taxon>
        <taxon>Arachnida</taxon>
        <taxon>Araneae</taxon>
        <taxon>Araneomorphae</taxon>
        <taxon>Entelegynae</taxon>
        <taxon>Araneoidea</taxon>
        <taxon>Araneidae</taxon>
        <taxon>Araneus</taxon>
    </lineage>
</organism>
<accession>A0A4Y2PQ62</accession>
<feature type="region of interest" description="Disordered" evidence="1">
    <location>
        <begin position="55"/>
        <end position="95"/>
    </location>
</feature>
<comment type="caution">
    <text evidence="2">The sequence shown here is derived from an EMBL/GenBank/DDBJ whole genome shotgun (WGS) entry which is preliminary data.</text>
</comment>
<dbReference type="Proteomes" id="UP000499080">
    <property type="component" value="Unassembled WGS sequence"/>
</dbReference>
<keyword evidence="3" id="KW-1185">Reference proteome</keyword>
<evidence type="ECO:0000256" key="1">
    <source>
        <dbReference type="SAM" id="MobiDB-lite"/>
    </source>
</evidence>
<protein>
    <submittedName>
        <fullName evidence="2">Uncharacterized protein</fullName>
    </submittedName>
</protein>
<evidence type="ECO:0000313" key="2">
    <source>
        <dbReference type="EMBL" id="GBN53252.1"/>
    </source>
</evidence>
<evidence type="ECO:0000313" key="3">
    <source>
        <dbReference type="Proteomes" id="UP000499080"/>
    </source>
</evidence>
<reference evidence="2 3" key="1">
    <citation type="journal article" date="2019" name="Sci. Rep.">
        <title>Orb-weaving spider Araneus ventricosus genome elucidates the spidroin gene catalogue.</title>
        <authorList>
            <person name="Kono N."/>
            <person name="Nakamura H."/>
            <person name="Ohtoshi R."/>
            <person name="Moran D.A.P."/>
            <person name="Shinohara A."/>
            <person name="Yoshida Y."/>
            <person name="Fujiwara M."/>
            <person name="Mori M."/>
            <person name="Tomita M."/>
            <person name="Arakawa K."/>
        </authorList>
    </citation>
    <scope>NUCLEOTIDE SEQUENCE [LARGE SCALE GENOMIC DNA]</scope>
</reference>
<name>A0A4Y2PQ62_ARAVE</name>
<dbReference type="AlphaFoldDB" id="A0A4Y2PQ62"/>